<accession>A0AA38LY58</accession>
<comment type="caution">
    <text evidence="2">The sequence shown here is derived from an EMBL/GenBank/DDBJ whole genome shotgun (WGS) entry which is preliminary data.</text>
</comment>
<keyword evidence="1" id="KW-0472">Membrane</keyword>
<keyword evidence="1" id="KW-0812">Transmembrane</keyword>
<proteinExistence type="predicted"/>
<dbReference type="EMBL" id="JALNTZ010003981">
    <property type="protein sequence ID" value="KAJ3615658.1"/>
    <property type="molecule type" value="Genomic_DNA"/>
</dbReference>
<sequence length="114" mass="12749">MAESDENEAGHIALSAYLHLRVSQILKARHRMIPRLLAINLNIADEVTALVSLLSLCKHSTPRSFLSRQEFAASGTLLVFLFCNFLNVAYLFFSTFGKSLCCDANQNFAIIMPR</sequence>
<feature type="transmembrane region" description="Helical" evidence="1">
    <location>
        <begin position="71"/>
        <end position="93"/>
    </location>
</feature>
<dbReference type="AlphaFoldDB" id="A0AA38LY58"/>
<reference evidence="2" key="1">
    <citation type="journal article" date="2023" name="G3 (Bethesda)">
        <title>Whole genome assemblies of Zophobas morio and Tenebrio molitor.</title>
        <authorList>
            <person name="Kaur S."/>
            <person name="Stinson S.A."/>
            <person name="diCenzo G.C."/>
        </authorList>
    </citation>
    <scope>NUCLEOTIDE SEQUENCE</scope>
    <source>
        <strain evidence="2">QUZm001</strain>
    </source>
</reference>
<name>A0AA38LY58_9CUCU</name>
<evidence type="ECO:0000313" key="2">
    <source>
        <dbReference type="EMBL" id="KAJ3615658.1"/>
    </source>
</evidence>
<keyword evidence="3" id="KW-1185">Reference proteome</keyword>
<keyword evidence="1" id="KW-1133">Transmembrane helix</keyword>
<organism evidence="2 3">
    <name type="scientific">Zophobas morio</name>
    <dbReference type="NCBI Taxonomy" id="2755281"/>
    <lineage>
        <taxon>Eukaryota</taxon>
        <taxon>Metazoa</taxon>
        <taxon>Ecdysozoa</taxon>
        <taxon>Arthropoda</taxon>
        <taxon>Hexapoda</taxon>
        <taxon>Insecta</taxon>
        <taxon>Pterygota</taxon>
        <taxon>Neoptera</taxon>
        <taxon>Endopterygota</taxon>
        <taxon>Coleoptera</taxon>
        <taxon>Polyphaga</taxon>
        <taxon>Cucujiformia</taxon>
        <taxon>Tenebrionidae</taxon>
        <taxon>Zophobas</taxon>
    </lineage>
</organism>
<evidence type="ECO:0000256" key="1">
    <source>
        <dbReference type="SAM" id="Phobius"/>
    </source>
</evidence>
<evidence type="ECO:0000313" key="3">
    <source>
        <dbReference type="Proteomes" id="UP001168821"/>
    </source>
</evidence>
<dbReference type="Proteomes" id="UP001168821">
    <property type="component" value="Unassembled WGS sequence"/>
</dbReference>
<protein>
    <submittedName>
        <fullName evidence="2">Uncharacterized protein</fullName>
    </submittedName>
</protein>
<gene>
    <name evidence="2" type="ORF">Zmor_012394</name>
</gene>